<dbReference type="Proteomes" id="UP001239680">
    <property type="component" value="Unassembled WGS sequence"/>
</dbReference>
<evidence type="ECO:0000256" key="3">
    <source>
        <dbReference type="ARBA" id="ARBA00022692"/>
    </source>
</evidence>
<feature type="region of interest" description="Disordered" evidence="8">
    <location>
        <begin position="62"/>
        <end position="83"/>
    </location>
</feature>
<dbReference type="GO" id="GO:0008233">
    <property type="term" value="F:peptidase activity"/>
    <property type="evidence" value="ECO:0007669"/>
    <property type="project" value="UniProtKB-KW"/>
</dbReference>
<evidence type="ECO:0000256" key="4">
    <source>
        <dbReference type="ARBA" id="ARBA00022989"/>
    </source>
</evidence>
<dbReference type="CDD" id="cd03404">
    <property type="entry name" value="SPFH_HflK"/>
    <property type="match status" value="1"/>
</dbReference>
<keyword evidence="10" id="KW-0378">Hydrolase</keyword>
<feature type="region of interest" description="Disordered" evidence="8">
    <location>
        <begin position="1"/>
        <end position="49"/>
    </location>
</feature>
<dbReference type="InterPro" id="IPR050710">
    <property type="entry name" value="Band7/mec-2_domain"/>
</dbReference>
<evidence type="ECO:0000256" key="5">
    <source>
        <dbReference type="ARBA" id="ARBA00023136"/>
    </source>
</evidence>
<comment type="subunit">
    <text evidence="6">HflC and HflK may interact to form a multimeric complex.</text>
</comment>
<keyword evidence="3" id="KW-0812">Transmembrane</keyword>
<dbReference type="NCBIfam" id="TIGR01933">
    <property type="entry name" value="hflK"/>
    <property type="match status" value="1"/>
</dbReference>
<comment type="function">
    <text evidence="6">HflC and HflK could encode or regulate a protease.</text>
</comment>
<evidence type="ECO:0000256" key="7">
    <source>
        <dbReference type="SAM" id="Coils"/>
    </source>
</evidence>
<keyword evidence="11" id="KW-1185">Reference proteome</keyword>
<dbReference type="GO" id="GO:0006508">
    <property type="term" value="P:proteolysis"/>
    <property type="evidence" value="ECO:0007669"/>
    <property type="project" value="UniProtKB-KW"/>
</dbReference>
<accession>A0ABU0VVJ6</accession>
<comment type="similarity">
    <text evidence="2 6">Belongs to the band 7/mec-2 family. HflK subfamily.</text>
</comment>
<dbReference type="InterPro" id="IPR010201">
    <property type="entry name" value="HflK"/>
</dbReference>
<keyword evidence="4" id="KW-1133">Transmembrane helix</keyword>
<feature type="domain" description="Band 7" evidence="9">
    <location>
        <begin position="103"/>
        <end position="270"/>
    </location>
</feature>
<organism evidence="10 11">
    <name type="scientific">Pseudogemmobacter lacusdianii</name>
    <dbReference type="NCBI Taxonomy" id="3069608"/>
    <lineage>
        <taxon>Bacteria</taxon>
        <taxon>Pseudomonadati</taxon>
        <taxon>Pseudomonadota</taxon>
        <taxon>Alphaproteobacteria</taxon>
        <taxon>Rhodobacterales</taxon>
        <taxon>Paracoccaceae</taxon>
        <taxon>Pseudogemmobacter</taxon>
    </lineage>
</organism>
<evidence type="ECO:0000313" key="10">
    <source>
        <dbReference type="EMBL" id="MDQ2065771.1"/>
    </source>
</evidence>
<name>A0ABU0VVJ6_9RHOB</name>
<dbReference type="InterPro" id="IPR001107">
    <property type="entry name" value="Band_7"/>
</dbReference>
<dbReference type="SUPFAM" id="SSF117892">
    <property type="entry name" value="Band 7/SPFH domain"/>
    <property type="match status" value="1"/>
</dbReference>
<dbReference type="PANTHER" id="PTHR43327:SF2">
    <property type="entry name" value="MODULATOR OF FTSH PROTEASE HFLK"/>
    <property type="match status" value="1"/>
</dbReference>
<dbReference type="SMART" id="SM00244">
    <property type="entry name" value="PHB"/>
    <property type="match status" value="1"/>
</dbReference>
<evidence type="ECO:0000256" key="6">
    <source>
        <dbReference type="RuleBase" id="RU364113"/>
    </source>
</evidence>
<dbReference type="RefSeq" id="WP_306679460.1">
    <property type="nucleotide sequence ID" value="NZ_JAVDBT010000004.1"/>
</dbReference>
<dbReference type="Pfam" id="PF01145">
    <property type="entry name" value="Band_7"/>
    <property type="match status" value="1"/>
</dbReference>
<sequence length="389" mass="41740">MAGGPWGSGGGQGPGDDDRRDETGRRDDADRRNGTRRPGDNPQIPEIDQLVRKGQEQLRVLMGGRDRNGGGNGGGRGPAPGPMFTKQGLGLAALALIAGWAFMSFYSVRPEERSVELTLGRASGMGEPGLNFAPWPVVSYEKVQVTGERTTDIGSADGNTGALMLTRDQNIVDIGFQVVWNVADPEAYLFNIADPEETIRAVSESAMRDIIARSELSPILNRDRGTIAADLRAQVQTTLDQYNAGIQVIRVNLRRAQPPADVAAAFRAVQDAQQERDRLEKEADGYANRVTAGARGEAARLVEEAEAYRAQAINSAEGEAARFNSVYAEYVKAPEITRKRLYLEAMETVLSGVDKVILDGVTGEGGVLPYLPLDRLGNRGSGSASEGGN</sequence>
<evidence type="ECO:0000256" key="1">
    <source>
        <dbReference type="ARBA" id="ARBA00004167"/>
    </source>
</evidence>
<keyword evidence="10" id="KW-0645">Protease</keyword>
<feature type="compositionally biased region" description="Gly residues" evidence="8">
    <location>
        <begin position="1"/>
        <end position="14"/>
    </location>
</feature>
<evidence type="ECO:0000256" key="8">
    <source>
        <dbReference type="SAM" id="MobiDB-lite"/>
    </source>
</evidence>
<feature type="compositionally biased region" description="Basic and acidic residues" evidence="8">
    <location>
        <begin position="16"/>
        <end position="39"/>
    </location>
</feature>
<evidence type="ECO:0000313" key="11">
    <source>
        <dbReference type="Proteomes" id="UP001239680"/>
    </source>
</evidence>
<reference evidence="10 11" key="1">
    <citation type="submission" date="2023-08" db="EMBL/GenBank/DDBJ databases">
        <title>Characterization of two Paracoccaceae strains isolated from Phycosphere and proposal of Xinfangfangia lacusdiani sp. nov.</title>
        <authorList>
            <person name="Deng Y."/>
            <person name="Zhang Y.Q."/>
        </authorList>
    </citation>
    <scope>NUCLEOTIDE SEQUENCE [LARGE SCALE GENOMIC DNA]</scope>
    <source>
        <strain evidence="10 11">CPCC 101601</strain>
    </source>
</reference>
<evidence type="ECO:0000259" key="9">
    <source>
        <dbReference type="SMART" id="SM00244"/>
    </source>
</evidence>
<dbReference type="EMBL" id="JAVDBT010000004">
    <property type="protein sequence ID" value="MDQ2065771.1"/>
    <property type="molecule type" value="Genomic_DNA"/>
</dbReference>
<evidence type="ECO:0000256" key="2">
    <source>
        <dbReference type="ARBA" id="ARBA00006971"/>
    </source>
</evidence>
<comment type="subcellular location">
    <subcellularLocation>
        <location evidence="1">Membrane</location>
        <topology evidence="1">Single-pass membrane protein</topology>
    </subcellularLocation>
</comment>
<keyword evidence="7" id="KW-0175">Coiled coil</keyword>
<dbReference type="Gene3D" id="3.30.479.30">
    <property type="entry name" value="Band 7 domain"/>
    <property type="match status" value="1"/>
</dbReference>
<comment type="caution">
    <text evidence="10">The sequence shown here is derived from an EMBL/GenBank/DDBJ whole genome shotgun (WGS) entry which is preliminary data.</text>
</comment>
<proteinExistence type="inferred from homology"/>
<gene>
    <name evidence="10" type="primary">hflK</name>
    <name evidence="10" type="ORF">Q9295_05265</name>
</gene>
<feature type="coiled-coil region" evidence="7">
    <location>
        <begin position="262"/>
        <end position="289"/>
    </location>
</feature>
<protein>
    <recommendedName>
        <fullName evidence="6">Protein HflK</fullName>
    </recommendedName>
</protein>
<dbReference type="InterPro" id="IPR036013">
    <property type="entry name" value="Band_7/SPFH_dom_sf"/>
</dbReference>
<keyword evidence="5" id="KW-0472">Membrane</keyword>
<dbReference type="PANTHER" id="PTHR43327">
    <property type="entry name" value="STOMATIN-LIKE PROTEIN 2, MITOCHONDRIAL"/>
    <property type="match status" value="1"/>
</dbReference>
<feature type="compositionally biased region" description="Gly residues" evidence="8">
    <location>
        <begin position="69"/>
        <end position="78"/>
    </location>
</feature>